<dbReference type="InterPro" id="IPR051916">
    <property type="entry name" value="GPI-anchor_lipid_remodeler"/>
</dbReference>
<dbReference type="EMBL" id="FUYE01000002">
    <property type="protein sequence ID" value="SKA82179.1"/>
    <property type="molecule type" value="Genomic_DNA"/>
</dbReference>
<feature type="domain" description="Endonuclease/exonuclease/phosphatase" evidence="1">
    <location>
        <begin position="20"/>
        <end position="248"/>
    </location>
</feature>
<dbReference type="GO" id="GO:0004519">
    <property type="term" value="F:endonuclease activity"/>
    <property type="evidence" value="ECO:0007669"/>
    <property type="project" value="UniProtKB-KW"/>
</dbReference>
<keyword evidence="2" id="KW-0269">Exonuclease</keyword>
<dbReference type="STRING" id="48467.SAMN02745166_00874"/>
<reference evidence="3" key="1">
    <citation type="submission" date="2017-02" db="EMBL/GenBank/DDBJ databases">
        <authorList>
            <person name="Varghese N."/>
            <person name="Submissions S."/>
        </authorList>
    </citation>
    <scope>NUCLEOTIDE SEQUENCE [LARGE SCALE GENOMIC DNA]</scope>
    <source>
        <strain evidence="3">ATCC 700200</strain>
    </source>
</reference>
<keyword evidence="2" id="KW-0540">Nuclease</keyword>
<protein>
    <submittedName>
        <fullName evidence="2">Metal-dependent hydrolase, endonuclease/exonuclease/phosphatase family</fullName>
    </submittedName>
</protein>
<dbReference type="InterPro" id="IPR005135">
    <property type="entry name" value="Endo/exonuclease/phosphatase"/>
</dbReference>
<dbReference type="InterPro" id="IPR036691">
    <property type="entry name" value="Endo/exonu/phosph_ase_sf"/>
</dbReference>
<keyword evidence="2" id="KW-0378">Hydrolase</keyword>
<dbReference type="Proteomes" id="UP000190774">
    <property type="component" value="Unassembled WGS sequence"/>
</dbReference>
<dbReference type="PANTHER" id="PTHR14859">
    <property type="entry name" value="CALCOFLUOR WHITE HYPERSENSITIVE PROTEIN PRECURSOR"/>
    <property type="match status" value="1"/>
</dbReference>
<evidence type="ECO:0000259" key="1">
    <source>
        <dbReference type="Pfam" id="PF03372"/>
    </source>
</evidence>
<dbReference type="AlphaFoldDB" id="A0A1T4WY48"/>
<evidence type="ECO:0000313" key="2">
    <source>
        <dbReference type="EMBL" id="SKA82179.1"/>
    </source>
</evidence>
<dbReference type="GO" id="GO:0016020">
    <property type="term" value="C:membrane"/>
    <property type="evidence" value="ECO:0007669"/>
    <property type="project" value="GOC"/>
</dbReference>
<evidence type="ECO:0000313" key="3">
    <source>
        <dbReference type="Proteomes" id="UP000190774"/>
    </source>
</evidence>
<keyword evidence="3" id="KW-1185">Reference proteome</keyword>
<dbReference type="OrthoDB" id="155529at2"/>
<name>A0A1T4WY48_9BACT</name>
<dbReference type="GO" id="GO:0006506">
    <property type="term" value="P:GPI anchor biosynthetic process"/>
    <property type="evidence" value="ECO:0007669"/>
    <property type="project" value="TreeGrafter"/>
</dbReference>
<dbReference type="Gene3D" id="3.60.10.10">
    <property type="entry name" value="Endonuclease/exonuclease/phosphatase"/>
    <property type="match status" value="1"/>
</dbReference>
<dbReference type="PANTHER" id="PTHR14859:SF15">
    <property type="entry name" value="ENDONUCLEASE_EXONUCLEASE_PHOSPHATASE DOMAIN-CONTAINING PROTEIN"/>
    <property type="match status" value="1"/>
</dbReference>
<gene>
    <name evidence="2" type="ORF">SAMN02745166_00874</name>
</gene>
<dbReference type="GO" id="GO:0004527">
    <property type="term" value="F:exonuclease activity"/>
    <property type="evidence" value="ECO:0007669"/>
    <property type="project" value="UniProtKB-KW"/>
</dbReference>
<keyword evidence="2" id="KW-0255">Endonuclease</keyword>
<sequence length="261" mass="29820">MSVEMPGQVNDTGSRKLRIMTYNVHGCIGTDGRLDESRIAEVILSMNPDVVALQELDVERKRSKGVHQARHLAEHLKMEFHFHPAITHLSEQYGDAVLSRLPMKLLLQGKLPTSNSRLAFEPRGALLVQLDFQDEGIHLLNTHLGLSWSERMAQIQALLGQEWADDSIRHYPFIFCGDLNALPGSLVYRTITRRLKDVQRWSLWGRPRFTFPSRWPVTRLDYIFMNSRLSVHKVIVPNTPLTQVASDHLPLVADLVLHPKE</sequence>
<proteinExistence type="predicted"/>
<accession>A0A1T4WY48</accession>
<dbReference type="SUPFAM" id="SSF56219">
    <property type="entry name" value="DNase I-like"/>
    <property type="match status" value="1"/>
</dbReference>
<dbReference type="Pfam" id="PF03372">
    <property type="entry name" value="Exo_endo_phos"/>
    <property type="match status" value="1"/>
</dbReference>
<organism evidence="2 3">
    <name type="scientific">Prosthecobacter debontii</name>
    <dbReference type="NCBI Taxonomy" id="48467"/>
    <lineage>
        <taxon>Bacteria</taxon>
        <taxon>Pseudomonadati</taxon>
        <taxon>Verrucomicrobiota</taxon>
        <taxon>Verrucomicrobiia</taxon>
        <taxon>Verrucomicrobiales</taxon>
        <taxon>Verrucomicrobiaceae</taxon>
        <taxon>Prosthecobacter</taxon>
    </lineage>
</organism>